<dbReference type="InterPro" id="IPR050248">
    <property type="entry name" value="Polysacc_deacetylase_ArnD"/>
</dbReference>
<dbReference type="OrthoDB" id="258610at2"/>
<dbReference type="GO" id="GO:0046872">
    <property type="term" value="F:metal ion binding"/>
    <property type="evidence" value="ECO:0007669"/>
    <property type="project" value="UniProtKB-KW"/>
</dbReference>
<dbReference type="SUPFAM" id="SSF88713">
    <property type="entry name" value="Glycoside hydrolase/deacetylase"/>
    <property type="match status" value="1"/>
</dbReference>
<reference evidence="4 5" key="1">
    <citation type="submission" date="2018-12" db="EMBL/GenBank/DDBJ databases">
        <authorList>
            <consortium name="Pathogen Informatics"/>
        </authorList>
    </citation>
    <scope>NUCLEOTIDE SEQUENCE [LARGE SCALE GENOMIC DNA]</scope>
    <source>
        <strain evidence="4 5">NCTC13079</strain>
    </source>
</reference>
<dbReference type="KEGG" id="piv:NCTC13079_01311"/>
<keyword evidence="2 4" id="KW-0378">Hydrolase</keyword>
<name>A0A3S4Y7Y7_9FIRM</name>
<dbReference type="Gene3D" id="3.20.20.370">
    <property type="entry name" value="Glycoside hydrolase/deacetylase"/>
    <property type="match status" value="1"/>
</dbReference>
<proteinExistence type="predicted"/>
<accession>A0A3S4Y7Y7</accession>
<dbReference type="RefSeq" id="WP_126465961.1">
    <property type="nucleotide sequence ID" value="NZ_LR134523.1"/>
</dbReference>
<feature type="domain" description="NodB homology" evidence="3">
    <location>
        <begin position="135"/>
        <end position="336"/>
    </location>
</feature>
<evidence type="ECO:0000259" key="3">
    <source>
        <dbReference type="PROSITE" id="PS51677"/>
    </source>
</evidence>
<evidence type="ECO:0000256" key="1">
    <source>
        <dbReference type="ARBA" id="ARBA00022723"/>
    </source>
</evidence>
<dbReference type="Proteomes" id="UP000269544">
    <property type="component" value="Chromosome"/>
</dbReference>
<dbReference type="PANTHER" id="PTHR10587:SF133">
    <property type="entry name" value="CHITIN DEACETYLASE 1-RELATED"/>
    <property type="match status" value="1"/>
</dbReference>
<dbReference type="Pfam" id="PF01522">
    <property type="entry name" value="Polysacc_deac_1"/>
    <property type="match status" value="1"/>
</dbReference>
<dbReference type="InterPro" id="IPR011330">
    <property type="entry name" value="Glyco_hydro/deAcase_b/a-brl"/>
</dbReference>
<dbReference type="AlphaFoldDB" id="A0A3S4Y7Y7"/>
<dbReference type="GO" id="GO:0016810">
    <property type="term" value="F:hydrolase activity, acting on carbon-nitrogen (but not peptide) bonds"/>
    <property type="evidence" value="ECO:0007669"/>
    <property type="project" value="InterPro"/>
</dbReference>
<organism evidence="4 5">
    <name type="scientific">Aedoeadaptatus ivorii</name>
    <dbReference type="NCBI Taxonomy" id="54006"/>
    <lineage>
        <taxon>Bacteria</taxon>
        <taxon>Bacillati</taxon>
        <taxon>Bacillota</taxon>
        <taxon>Tissierellia</taxon>
        <taxon>Tissierellales</taxon>
        <taxon>Peptoniphilaceae</taxon>
        <taxon>Aedoeadaptatus</taxon>
    </lineage>
</organism>
<keyword evidence="4" id="KW-0119">Carbohydrate metabolism</keyword>
<dbReference type="GO" id="GO:0016020">
    <property type="term" value="C:membrane"/>
    <property type="evidence" value="ECO:0007669"/>
    <property type="project" value="TreeGrafter"/>
</dbReference>
<evidence type="ECO:0000313" key="4">
    <source>
        <dbReference type="EMBL" id="VEJ36115.1"/>
    </source>
</evidence>
<dbReference type="PANTHER" id="PTHR10587">
    <property type="entry name" value="GLYCOSYL TRANSFERASE-RELATED"/>
    <property type="match status" value="1"/>
</dbReference>
<evidence type="ECO:0000256" key="2">
    <source>
        <dbReference type="ARBA" id="ARBA00022801"/>
    </source>
</evidence>
<keyword evidence="4" id="KW-0624">Polysaccharide degradation</keyword>
<dbReference type="GO" id="GO:0045493">
    <property type="term" value="P:xylan catabolic process"/>
    <property type="evidence" value="ECO:0007669"/>
    <property type="project" value="UniProtKB-KW"/>
</dbReference>
<dbReference type="InterPro" id="IPR002509">
    <property type="entry name" value="NODB_dom"/>
</dbReference>
<keyword evidence="1" id="KW-0479">Metal-binding</keyword>
<dbReference type="GO" id="GO:0016798">
    <property type="term" value="F:hydrolase activity, acting on glycosyl bonds"/>
    <property type="evidence" value="ECO:0007669"/>
    <property type="project" value="UniProtKB-KW"/>
</dbReference>
<protein>
    <submittedName>
        <fullName evidence="4">Bifunctional xylanase/deacetylase</fullName>
    </submittedName>
</protein>
<sequence length="339" mass="38059">MNREEMDRERRRRRERMRQRRNRARLRGLLLLLLIAVGGVFALGKIKSGLKTDDGYAYGQEADWFVLKNLDLLDADTAYAPQNAINLTNNIINDRIEIRLQKGQNHINQADPYAFDAGEISDIIEGKTEYTGETKWAFLTFDDGPNHKITPQILDTLREKEAYATFFLVGKSITEDNRDVLLRELADGHALALHSFSHDYHKLYPSRVGNADAIGSEAKRAQEALQKVISSDFHSGVWRYPGGHMSWSGLDAADAALKAQDISWIDWNALTGDAEPKSRRPTTEPGLVEFMNRSIAANTDNSVVVILMHDAESKQLTANALGDVIDSLKSQGYEFGILK</sequence>
<keyword evidence="4" id="KW-0858">Xylan degradation</keyword>
<evidence type="ECO:0000313" key="5">
    <source>
        <dbReference type="Proteomes" id="UP000269544"/>
    </source>
</evidence>
<keyword evidence="5" id="KW-1185">Reference proteome</keyword>
<dbReference type="PROSITE" id="PS51677">
    <property type="entry name" value="NODB"/>
    <property type="match status" value="1"/>
</dbReference>
<dbReference type="EMBL" id="LR134523">
    <property type="protein sequence ID" value="VEJ36115.1"/>
    <property type="molecule type" value="Genomic_DNA"/>
</dbReference>
<keyword evidence="4" id="KW-0326">Glycosidase</keyword>
<gene>
    <name evidence="4" type="ORF">NCTC13079_01311</name>
</gene>